<evidence type="ECO:0000256" key="2">
    <source>
        <dbReference type="SAM" id="MobiDB-lite"/>
    </source>
</evidence>
<accession>A0A067BYL6</accession>
<name>A0A067BYL6_SAPPC</name>
<feature type="non-terminal residue" evidence="4">
    <location>
        <position position="255"/>
    </location>
</feature>
<feature type="domain" description="C3H1-type" evidence="3">
    <location>
        <begin position="42"/>
        <end position="70"/>
    </location>
</feature>
<proteinExistence type="predicted"/>
<feature type="compositionally biased region" description="Low complexity" evidence="2">
    <location>
        <begin position="84"/>
        <end position="93"/>
    </location>
</feature>
<dbReference type="GO" id="GO:0008270">
    <property type="term" value="F:zinc ion binding"/>
    <property type="evidence" value="ECO:0007669"/>
    <property type="project" value="UniProtKB-KW"/>
</dbReference>
<gene>
    <name evidence="4" type="ORF">SPRG_13126</name>
</gene>
<dbReference type="EMBL" id="KK583278">
    <property type="protein sequence ID" value="KDO21945.1"/>
    <property type="molecule type" value="Genomic_DNA"/>
</dbReference>
<evidence type="ECO:0000313" key="4">
    <source>
        <dbReference type="EMBL" id="KDO21945.1"/>
    </source>
</evidence>
<protein>
    <recommendedName>
        <fullName evidence="3">C3H1-type domain-containing protein</fullName>
    </recommendedName>
</protein>
<dbReference type="AlphaFoldDB" id="A0A067BYL6"/>
<keyword evidence="1" id="KW-0479">Metal-binding</keyword>
<dbReference type="VEuPathDB" id="FungiDB:SPRG_13126"/>
<feature type="region of interest" description="Disordered" evidence="2">
    <location>
        <begin position="84"/>
        <end position="167"/>
    </location>
</feature>
<evidence type="ECO:0000313" key="5">
    <source>
        <dbReference type="Proteomes" id="UP000030745"/>
    </source>
</evidence>
<keyword evidence="1" id="KW-0862">Zinc</keyword>
<feature type="compositionally biased region" description="Polar residues" evidence="2">
    <location>
        <begin position="94"/>
        <end position="104"/>
    </location>
</feature>
<dbReference type="KEGG" id="spar:SPRG_13126"/>
<feature type="compositionally biased region" description="Low complexity" evidence="2">
    <location>
        <begin position="110"/>
        <end position="135"/>
    </location>
</feature>
<dbReference type="PROSITE" id="PS50103">
    <property type="entry name" value="ZF_C3H1"/>
    <property type="match status" value="1"/>
</dbReference>
<keyword evidence="5" id="KW-1185">Reference proteome</keyword>
<reference evidence="4 5" key="1">
    <citation type="journal article" date="2013" name="PLoS Genet.">
        <title>Distinctive expansion of potential virulence genes in the genome of the oomycete fish pathogen Saprolegnia parasitica.</title>
        <authorList>
            <person name="Jiang R.H."/>
            <person name="de Bruijn I."/>
            <person name="Haas B.J."/>
            <person name="Belmonte R."/>
            <person name="Lobach L."/>
            <person name="Christie J."/>
            <person name="van den Ackerveken G."/>
            <person name="Bottin A."/>
            <person name="Bulone V."/>
            <person name="Diaz-Moreno S.M."/>
            <person name="Dumas B."/>
            <person name="Fan L."/>
            <person name="Gaulin E."/>
            <person name="Govers F."/>
            <person name="Grenville-Briggs L.J."/>
            <person name="Horner N.R."/>
            <person name="Levin J.Z."/>
            <person name="Mammella M."/>
            <person name="Meijer H.J."/>
            <person name="Morris P."/>
            <person name="Nusbaum C."/>
            <person name="Oome S."/>
            <person name="Phillips A.J."/>
            <person name="van Rooyen D."/>
            <person name="Rzeszutek E."/>
            <person name="Saraiva M."/>
            <person name="Secombes C.J."/>
            <person name="Seidl M.F."/>
            <person name="Snel B."/>
            <person name="Stassen J.H."/>
            <person name="Sykes S."/>
            <person name="Tripathy S."/>
            <person name="van den Berg H."/>
            <person name="Vega-Arreguin J.C."/>
            <person name="Wawra S."/>
            <person name="Young S.K."/>
            <person name="Zeng Q."/>
            <person name="Dieguez-Uribeondo J."/>
            <person name="Russ C."/>
            <person name="Tyler B.M."/>
            <person name="van West P."/>
        </authorList>
    </citation>
    <scope>NUCLEOTIDE SEQUENCE [LARGE SCALE GENOMIC DNA]</scope>
    <source>
        <strain evidence="4 5">CBS 223.65</strain>
    </source>
</reference>
<feature type="zinc finger region" description="C3H1-type" evidence="1">
    <location>
        <begin position="42"/>
        <end position="70"/>
    </location>
</feature>
<dbReference type="Proteomes" id="UP000030745">
    <property type="component" value="Unassembled WGS sequence"/>
</dbReference>
<keyword evidence="1" id="KW-0863">Zinc-finger</keyword>
<dbReference type="InterPro" id="IPR000571">
    <property type="entry name" value="Znf_CCCH"/>
</dbReference>
<evidence type="ECO:0000259" key="3">
    <source>
        <dbReference type="PROSITE" id="PS50103"/>
    </source>
</evidence>
<organism evidence="4 5">
    <name type="scientific">Saprolegnia parasitica (strain CBS 223.65)</name>
    <dbReference type="NCBI Taxonomy" id="695850"/>
    <lineage>
        <taxon>Eukaryota</taxon>
        <taxon>Sar</taxon>
        <taxon>Stramenopiles</taxon>
        <taxon>Oomycota</taxon>
        <taxon>Saprolegniomycetes</taxon>
        <taxon>Saprolegniales</taxon>
        <taxon>Saprolegniaceae</taxon>
        <taxon>Saprolegnia</taxon>
    </lineage>
</organism>
<sequence length="255" mass="28525">MANGECKDKGVCARIDTCTWNHPQAEKCPADDACVQQTCPKNHTKIRCVSVVLGKPCKKGAACTFYHTKPAVYPVNGPIHEAAASAPRTATPTGEPTQCTTPAEQRQESAPRPTQQAPRQEQQPAAPKQRQQQRAMVPPPPMTVHLPARSLGDRAPVRSSSEEDKFRQREAKAVADHQRLLHRVRATPDATRDAAVAELESQLHVFKDIQAQFSMATKDDKYRRKRELYRFQQRLPAYAKRDAIERAVTQSRFVV</sequence>
<feature type="compositionally biased region" description="Basic and acidic residues" evidence="2">
    <location>
        <begin position="151"/>
        <end position="167"/>
    </location>
</feature>
<dbReference type="GeneID" id="24135027"/>
<dbReference type="RefSeq" id="XP_012207385.1">
    <property type="nucleotide sequence ID" value="XM_012351995.1"/>
</dbReference>
<evidence type="ECO:0000256" key="1">
    <source>
        <dbReference type="PROSITE-ProRule" id="PRU00723"/>
    </source>
</evidence>